<gene>
    <name evidence="1" type="ORF">AF72_12870</name>
</gene>
<evidence type="ECO:0000313" key="1">
    <source>
        <dbReference type="EMBL" id="EWS77046.1"/>
    </source>
</evidence>
<comment type="caution">
    <text evidence="1">The sequence shown here is derived from an EMBL/GenBank/DDBJ whole genome shotgun (WGS) entry which is preliminary data.</text>
</comment>
<organism evidence="1 2">
    <name type="scientific">Xylella taiwanensis</name>
    <dbReference type="NCBI Taxonomy" id="1444770"/>
    <lineage>
        <taxon>Bacteria</taxon>
        <taxon>Pseudomonadati</taxon>
        <taxon>Pseudomonadota</taxon>
        <taxon>Gammaproteobacteria</taxon>
        <taxon>Lysobacterales</taxon>
        <taxon>Lysobacteraceae</taxon>
        <taxon>Xylella</taxon>
    </lineage>
</organism>
<name>Z9JGY0_9GAMM</name>
<dbReference type="PATRIC" id="fig|1444770.3.peg.3049"/>
<dbReference type="AlphaFoldDB" id="Z9JGY0"/>
<protein>
    <submittedName>
        <fullName evidence="1">Uncharacterized protein</fullName>
    </submittedName>
</protein>
<proteinExistence type="predicted"/>
<evidence type="ECO:0000313" key="2">
    <source>
        <dbReference type="Proteomes" id="UP000020406"/>
    </source>
</evidence>
<dbReference type="Proteomes" id="UP000020406">
    <property type="component" value="Unassembled WGS sequence"/>
</dbReference>
<accession>Z9JGY0</accession>
<reference evidence="1 2" key="1">
    <citation type="journal article" date="2014" name="Genome Announc.">
        <title>Draft Genome Sequence of Xylella fastidiosa Pear Leaf Scorch Strain in Taiwan.</title>
        <authorList>
            <person name="Su C.C."/>
            <person name="Deng W.L."/>
            <person name="Jan F.J."/>
            <person name="Chang C.J."/>
            <person name="Huang H."/>
            <person name="Chen J."/>
        </authorList>
    </citation>
    <scope>NUCLEOTIDE SEQUENCE [LARGE SCALE GENOMIC DNA]</scope>
    <source>
        <strain evidence="1 2">PLS229</strain>
    </source>
</reference>
<dbReference type="EMBL" id="JDSQ01000036">
    <property type="protein sequence ID" value="EWS77046.1"/>
    <property type="molecule type" value="Genomic_DNA"/>
</dbReference>
<sequence>MGYERAQCEIRPMIVFVLWGSVVRICASLSSPVEVVRHVVFPWSVEGWGGQVQDP</sequence>